<dbReference type="OrthoDB" id="3396795at2"/>
<reference evidence="1 2" key="1">
    <citation type="submission" date="2020-07" db="EMBL/GenBank/DDBJ databases">
        <authorList>
            <person name="Feng H."/>
        </authorList>
    </citation>
    <scope>NUCLEOTIDE SEQUENCE [LARGE SCALE GENOMIC DNA]</scope>
    <source>
        <strain evidence="2">s-11</strain>
    </source>
</reference>
<name>A0A7W1XAD4_9BACL</name>
<proteinExistence type="predicted"/>
<organism evidence="1 2">
    <name type="scientific">Thermoactinomyces daqus</name>
    <dbReference type="NCBI Taxonomy" id="1329516"/>
    <lineage>
        <taxon>Bacteria</taxon>
        <taxon>Bacillati</taxon>
        <taxon>Bacillota</taxon>
        <taxon>Bacilli</taxon>
        <taxon>Bacillales</taxon>
        <taxon>Thermoactinomycetaceae</taxon>
        <taxon>Thermoactinomyces</taxon>
    </lineage>
</organism>
<protein>
    <submittedName>
        <fullName evidence="1">Uncharacterized protein</fullName>
    </submittedName>
</protein>
<dbReference type="AlphaFoldDB" id="A0A7W1XAD4"/>
<keyword evidence="2" id="KW-1185">Reference proteome</keyword>
<sequence>MDKFRSIWNSWSFCGWKRVPVRYGLPRTGSVEDIDSLREATARVVGLIVSEGRKEEH</sequence>
<comment type="caution">
    <text evidence="1">The sequence shown here is derived from an EMBL/GenBank/DDBJ whole genome shotgun (WGS) entry which is preliminary data.</text>
</comment>
<gene>
    <name evidence="1" type="ORF">H1164_09085</name>
</gene>
<dbReference type="Proteomes" id="UP000530514">
    <property type="component" value="Unassembled WGS sequence"/>
</dbReference>
<evidence type="ECO:0000313" key="2">
    <source>
        <dbReference type="Proteomes" id="UP000530514"/>
    </source>
</evidence>
<evidence type="ECO:0000313" key="1">
    <source>
        <dbReference type="EMBL" id="MBA4543055.1"/>
    </source>
</evidence>
<accession>A0A7W1XAD4</accession>
<dbReference type="EMBL" id="JACEIP010000011">
    <property type="protein sequence ID" value="MBA4543055.1"/>
    <property type="molecule type" value="Genomic_DNA"/>
</dbReference>
<dbReference type="RefSeq" id="WP_160173802.1">
    <property type="nucleotide sequence ID" value="NZ_JACEIP010000011.1"/>
</dbReference>